<accession>A0A0C3SEP7</accession>
<gene>
    <name evidence="2" type="ORF">PHLGIDRAFT_115258</name>
</gene>
<keyword evidence="3" id="KW-1185">Reference proteome</keyword>
<dbReference type="AlphaFoldDB" id="A0A0C3SEP7"/>
<evidence type="ECO:0000256" key="1">
    <source>
        <dbReference type="SAM" id="MobiDB-lite"/>
    </source>
</evidence>
<feature type="compositionally biased region" description="Low complexity" evidence="1">
    <location>
        <begin position="646"/>
        <end position="659"/>
    </location>
</feature>
<feature type="region of interest" description="Disordered" evidence="1">
    <location>
        <begin position="766"/>
        <end position="886"/>
    </location>
</feature>
<feature type="compositionally biased region" description="Polar residues" evidence="1">
    <location>
        <begin position="863"/>
        <end position="886"/>
    </location>
</feature>
<feature type="compositionally biased region" description="Polar residues" evidence="1">
    <location>
        <begin position="846"/>
        <end position="856"/>
    </location>
</feature>
<sequence>MRRLAAVFTGRRADKSDAGSSASNTERSDRPQGADAFKASTPSAKSRAGFFRSLSKSSLSQGRKHSMPPVSTMPDHVGSSASSSSGGPRTPSDDQESLVPSQHGHGRRSWLPQVSDMHLPLPPVPPKPTSRPYLPQYLSNRQSDPTSETSSESGDGCDQDPRRTTPVGMPGPSRPMVPAEYFHAVTANALLPPFSPPPLLELRNEPSYPRSCNFSRQLRPADSLQARVQRKQLLGRPDLSHGVALAGFANRTRMPQTHSLVLDDVAIPKTARVQPFSQGLRRWTERPCFEDRVTVYFPPEQSGGELRSERVYASAAVEALAISEQTEALAGLYDDLNLPVVSPVPSSSVASTPQFSMTPSSPSSLSSMPPSPALSPPNSSLAPPAPKGTNALYKTTPSPLRIESTDTIPEASSPPAAAPKPVVVPTKMPSPPVPEPRPSSISPSSPAVSPRPAVRFAEEEKDDSIPLEYVLRKKQARDKKARFLAAESARRLSTQERAISPRFVPDTSREDARRLAEERKRVEEERRQLEEERKKWERERAARERAAEEQNRKQTYAEGFTEARRRQEKTRSGAVPKMGAGVSWEGDRERERERKTSETKSAYSRPRYDSAHSHSRPSPPLPQRQSSEPSVHLGASSGGSPRLSVPYPESSPGSSRPPSIAAGSNRGSSRPPSMYSTPPSSASAIDVRQRRESKASRRSVISDGGSYSPSMYSPPGQPGFPWGVPLMPAMPVGMNMNMNMMPVGMPMMQMPVMPYTDMPLLPPTPPFMLQQYGPRHGAGQRSHSSSPTRGPGAESNKRHSEPRTNHRRTPSDDVSGRGRTASPSNAPPPPSSSSNRSLRTHAPPVHSQSSPSNSNMAPPVLSSRPSQPAFQNLSRPSGNRRQTMIT</sequence>
<feature type="compositionally biased region" description="Basic and acidic residues" evidence="1">
    <location>
        <begin position="585"/>
        <end position="598"/>
    </location>
</feature>
<evidence type="ECO:0000313" key="3">
    <source>
        <dbReference type="Proteomes" id="UP000053257"/>
    </source>
</evidence>
<dbReference type="Proteomes" id="UP000053257">
    <property type="component" value="Unassembled WGS sequence"/>
</dbReference>
<protein>
    <submittedName>
        <fullName evidence="2">Uncharacterized protein</fullName>
    </submittedName>
</protein>
<feature type="compositionally biased region" description="Basic and acidic residues" evidence="1">
    <location>
        <begin position="561"/>
        <end position="571"/>
    </location>
</feature>
<organism evidence="2 3">
    <name type="scientific">Phlebiopsis gigantea (strain 11061_1 CR5-6)</name>
    <name type="common">White-rot fungus</name>
    <name type="synonym">Peniophora gigantea</name>
    <dbReference type="NCBI Taxonomy" id="745531"/>
    <lineage>
        <taxon>Eukaryota</taxon>
        <taxon>Fungi</taxon>
        <taxon>Dikarya</taxon>
        <taxon>Basidiomycota</taxon>
        <taxon>Agaricomycotina</taxon>
        <taxon>Agaricomycetes</taxon>
        <taxon>Polyporales</taxon>
        <taxon>Phanerochaetaceae</taxon>
        <taxon>Phlebiopsis</taxon>
    </lineage>
</organism>
<feature type="compositionally biased region" description="Low complexity" evidence="1">
    <location>
        <begin position="359"/>
        <end position="368"/>
    </location>
</feature>
<feature type="compositionally biased region" description="Low complexity" evidence="1">
    <location>
        <begin position="78"/>
        <end position="87"/>
    </location>
</feature>
<feature type="compositionally biased region" description="Basic and acidic residues" evidence="1">
    <location>
        <begin position="507"/>
        <end position="552"/>
    </location>
</feature>
<dbReference type="HOGENOM" id="CLU_016661_0_0_1"/>
<feature type="region of interest" description="Disordered" evidence="1">
    <location>
        <begin position="1"/>
        <end position="174"/>
    </location>
</feature>
<feature type="compositionally biased region" description="Polar residues" evidence="1">
    <location>
        <begin position="665"/>
        <end position="683"/>
    </location>
</feature>
<evidence type="ECO:0000313" key="2">
    <source>
        <dbReference type="EMBL" id="KIP10705.1"/>
    </source>
</evidence>
<proteinExistence type="predicted"/>
<feature type="compositionally biased region" description="Low complexity" evidence="1">
    <location>
        <begin position="704"/>
        <end position="714"/>
    </location>
</feature>
<dbReference type="OrthoDB" id="3268641at2759"/>
<dbReference type="EMBL" id="KN840452">
    <property type="protein sequence ID" value="KIP10705.1"/>
    <property type="molecule type" value="Genomic_DNA"/>
</dbReference>
<feature type="compositionally biased region" description="Low complexity" evidence="1">
    <location>
        <begin position="438"/>
        <end position="455"/>
    </location>
</feature>
<name>A0A0C3SEP7_PHLG1</name>
<feature type="region of interest" description="Disordered" evidence="1">
    <location>
        <begin position="344"/>
        <end position="461"/>
    </location>
</feature>
<feature type="compositionally biased region" description="Low complexity" evidence="1">
    <location>
        <begin position="409"/>
        <end position="427"/>
    </location>
</feature>
<dbReference type="STRING" id="745531.A0A0C3SEP7"/>
<feature type="region of interest" description="Disordered" evidence="1">
    <location>
        <begin position="487"/>
        <end position="720"/>
    </location>
</feature>
<feature type="compositionally biased region" description="Basic and acidic residues" evidence="1">
    <location>
        <begin position="795"/>
        <end position="816"/>
    </location>
</feature>
<feature type="compositionally biased region" description="Polar residues" evidence="1">
    <location>
        <begin position="137"/>
        <end position="153"/>
    </location>
</feature>
<feature type="compositionally biased region" description="Pro residues" evidence="1">
    <location>
        <begin position="120"/>
        <end position="129"/>
    </location>
</feature>
<reference evidence="2 3" key="1">
    <citation type="journal article" date="2014" name="PLoS Genet.">
        <title>Analysis of the Phlebiopsis gigantea genome, transcriptome and secretome provides insight into its pioneer colonization strategies of wood.</title>
        <authorList>
            <person name="Hori C."/>
            <person name="Ishida T."/>
            <person name="Igarashi K."/>
            <person name="Samejima M."/>
            <person name="Suzuki H."/>
            <person name="Master E."/>
            <person name="Ferreira P."/>
            <person name="Ruiz-Duenas F.J."/>
            <person name="Held B."/>
            <person name="Canessa P."/>
            <person name="Larrondo L.F."/>
            <person name="Schmoll M."/>
            <person name="Druzhinina I.S."/>
            <person name="Kubicek C.P."/>
            <person name="Gaskell J.A."/>
            <person name="Kersten P."/>
            <person name="St John F."/>
            <person name="Glasner J."/>
            <person name="Sabat G."/>
            <person name="Splinter BonDurant S."/>
            <person name="Syed K."/>
            <person name="Yadav J."/>
            <person name="Mgbeahuruike A.C."/>
            <person name="Kovalchuk A."/>
            <person name="Asiegbu F.O."/>
            <person name="Lackner G."/>
            <person name="Hoffmeister D."/>
            <person name="Rencoret J."/>
            <person name="Gutierrez A."/>
            <person name="Sun H."/>
            <person name="Lindquist E."/>
            <person name="Barry K."/>
            <person name="Riley R."/>
            <person name="Grigoriev I.V."/>
            <person name="Henrissat B."/>
            <person name="Kues U."/>
            <person name="Berka R.M."/>
            <person name="Martinez A.T."/>
            <person name="Covert S.F."/>
            <person name="Blanchette R.A."/>
            <person name="Cullen D."/>
        </authorList>
    </citation>
    <scope>NUCLEOTIDE SEQUENCE [LARGE SCALE GENOMIC DNA]</scope>
    <source>
        <strain evidence="2 3">11061_1 CR5-6</strain>
    </source>
</reference>
<feature type="compositionally biased region" description="Pro residues" evidence="1">
    <location>
        <begin position="428"/>
        <end position="437"/>
    </location>
</feature>